<dbReference type="Gene3D" id="1.10.10.60">
    <property type="entry name" value="Homeodomain-like"/>
    <property type="match status" value="2"/>
</dbReference>
<feature type="domain" description="HTH tetR-type" evidence="5">
    <location>
        <begin position="15"/>
        <end position="75"/>
    </location>
</feature>
<evidence type="ECO:0000256" key="2">
    <source>
        <dbReference type="ARBA" id="ARBA00023125"/>
    </source>
</evidence>
<keyword evidence="1" id="KW-0805">Transcription regulation</keyword>
<comment type="caution">
    <text evidence="6">The sequence shown here is derived from an EMBL/GenBank/DDBJ whole genome shotgun (WGS) entry which is preliminary data.</text>
</comment>
<feature type="DNA-binding region" description="H-T-H motif" evidence="4">
    <location>
        <begin position="38"/>
        <end position="57"/>
    </location>
</feature>
<dbReference type="RefSeq" id="WP_154787883.1">
    <property type="nucleotide sequence ID" value="NZ_WMBB01000005.1"/>
</dbReference>
<dbReference type="InterPro" id="IPR023772">
    <property type="entry name" value="DNA-bd_HTH_TetR-type_CS"/>
</dbReference>
<dbReference type="PRINTS" id="PR00455">
    <property type="entry name" value="HTHTETR"/>
</dbReference>
<dbReference type="PROSITE" id="PS01081">
    <property type="entry name" value="HTH_TETR_1"/>
    <property type="match status" value="1"/>
</dbReference>
<dbReference type="EMBL" id="WMBB01000005">
    <property type="protein sequence ID" value="MTE13390.1"/>
    <property type="molecule type" value="Genomic_DNA"/>
</dbReference>
<dbReference type="PROSITE" id="PS50977">
    <property type="entry name" value="HTH_TETR_2"/>
    <property type="match status" value="2"/>
</dbReference>
<dbReference type="Pfam" id="PF00440">
    <property type="entry name" value="TetR_N"/>
    <property type="match status" value="2"/>
</dbReference>
<evidence type="ECO:0000256" key="4">
    <source>
        <dbReference type="PROSITE-ProRule" id="PRU00335"/>
    </source>
</evidence>
<feature type="domain" description="HTH tetR-type" evidence="5">
    <location>
        <begin position="207"/>
        <end position="267"/>
    </location>
</feature>
<proteinExistence type="predicted"/>
<keyword evidence="3" id="KW-0804">Transcription</keyword>
<dbReference type="PANTHER" id="PTHR30055">
    <property type="entry name" value="HTH-TYPE TRANSCRIPTIONAL REGULATOR RUTR"/>
    <property type="match status" value="1"/>
</dbReference>
<keyword evidence="7" id="KW-1185">Reference proteome</keyword>
<evidence type="ECO:0000259" key="5">
    <source>
        <dbReference type="PROSITE" id="PS50977"/>
    </source>
</evidence>
<dbReference type="GO" id="GO:0000976">
    <property type="term" value="F:transcription cis-regulatory region binding"/>
    <property type="evidence" value="ECO:0007669"/>
    <property type="project" value="TreeGrafter"/>
</dbReference>
<dbReference type="Proteomes" id="UP000432464">
    <property type="component" value="Unassembled WGS sequence"/>
</dbReference>
<accession>A0A6I3KXV1</accession>
<reference evidence="6 7" key="1">
    <citation type="submission" date="2019-11" db="EMBL/GenBank/DDBJ databases">
        <title>Nocardia sp. nov. CT2-14 isolated from soil.</title>
        <authorList>
            <person name="Kanchanasin P."/>
            <person name="Tanasupawat S."/>
            <person name="Yuki M."/>
            <person name="Kudo T."/>
        </authorList>
    </citation>
    <scope>NUCLEOTIDE SEQUENCE [LARGE SCALE GENOMIC DNA]</scope>
    <source>
        <strain evidence="6 7">CT2-14</strain>
    </source>
</reference>
<dbReference type="PANTHER" id="PTHR30055:SF234">
    <property type="entry name" value="HTH-TYPE TRANSCRIPTIONAL REGULATOR BETI"/>
    <property type="match status" value="1"/>
</dbReference>
<dbReference type="InterPro" id="IPR050109">
    <property type="entry name" value="HTH-type_TetR-like_transc_reg"/>
</dbReference>
<sequence>MTTSGTAPAKGTRPRNRRALIIAAAGELFYRDGYAATSMNAIADAVAIRPSALYRHFRSKQDLLAAVVVEASQAVREQLNSTAADDLATTVGHAAVAHRTVGVILQRESRYLSLNSQSEVGDVVRTVRGRIADLIRIEHRHATPDQADFLATCVLAVMTSISYQSVQMPDERLARLIADLVSAVTATEFSDTTGAVPPSKPPRLTETSRRSAILTTSSELFAREGFSNVSIEDIGRAVGIAGPSVYNHFTGKIEILEAAFVRGNEWLRLDMNRALAEATGHEDALRQLLGGYIDFALDWPAFAHLLLTEVVELPEDTRHRIRVMQRDYINEWVHLLRSLRPRLDATSARIRVQATIHIANQIALTPHLQQASDSRARLLAVGSNTIGIRSASM</sequence>
<organism evidence="6 7">
    <name type="scientific">Nocardia aurantiaca</name>
    <dbReference type="NCBI Taxonomy" id="2675850"/>
    <lineage>
        <taxon>Bacteria</taxon>
        <taxon>Bacillati</taxon>
        <taxon>Actinomycetota</taxon>
        <taxon>Actinomycetes</taxon>
        <taxon>Mycobacteriales</taxon>
        <taxon>Nocardiaceae</taxon>
        <taxon>Nocardia</taxon>
    </lineage>
</organism>
<evidence type="ECO:0000313" key="6">
    <source>
        <dbReference type="EMBL" id="MTE13390.1"/>
    </source>
</evidence>
<dbReference type="Gene3D" id="1.10.357.10">
    <property type="entry name" value="Tetracycline Repressor, domain 2"/>
    <property type="match status" value="2"/>
</dbReference>
<dbReference type="GO" id="GO:0003700">
    <property type="term" value="F:DNA-binding transcription factor activity"/>
    <property type="evidence" value="ECO:0007669"/>
    <property type="project" value="TreeGrafter"/>
</dbReference>
<dbReference type="InterPro" id="IPR001647">
    <property type="entry name" value="HTH_TetR"/>
</dbReference>
<evidence type="ECO:0000256" key="1">
    <source>
        <dbReference type="ARBA" id="ARBA00023015"/>
    </source>
</evidence>
<feature type="DNA-binding region" description="H-T-H motif" evidence="4">
    <location>
        <begin position="230"/>
        <end position="249"/>
    </location>
</feature>
<dbReference type="InterPro" id="IPR009057">
    <property type="entry name" value="Homeodomain-like_sf"/>
</dbReference>
<dbReference type="SUPFAM" id="SSF46689">
    <property type="entry name" value="Homeodomain-like"/>
    <property type="match status" value="2"/>
</dbReference>
<evidence type="ECO:0000313" key="7">
    <source>
        <dbReference type="Proteomes" id="UP000432464"/>
    </source>
</evidence>
<dbReference type="AlphaFoldDB" id="A0A6I3KXV1"/>
<evidence type="ECO:0000256" key="3">
    <source>
        <dbReference type="ARBA" id="ARBA00023163"/>
    </source>
</evidence>
<protein>
    <submittedName>
        <fullName evidence="6">TetR family transcriptional regulator</fullName>
    </submittedName>
</protein>
<name>A0A6I3KXV1_9NOCA</name>
<gene>
    <name evidence="6" type="ORF">GLP40_11480</name>
</gene>
<keyword evidence="2 4" id="KW-0238">DNA-binding</keyword>
<dbReference type="InterPro" id="IPR036271">
    <property type="entry name" value="Tet_transcr_reg_TetR-rel_C_sf"/>
</dbReference>
<dbReference type="SUPFAM" id="SSF48498">
    <property type="entry name" value="Tetracyclin repressor-like, C-terminal domain"/>
    <property type="match status" value="1"/>
</dbReference>